<dbReference type="Proteomes" id="UP001193389">
    <property type="component" value="Chromosome"/>
</dbReference>
<dbReference type="EMBL" id="AP018694">
    <property type="protein sequence ID" value="BBE18952.1"/>
    <property type="molecule type" value="Genomic_DNA"/>
</dbReference>
<dbReference type="PANTHER" id="PTHR30329:SF21">
    <property type="entry name" value="LIPOPROTEIN YIAD-RELATED"/>
    <property type="match status" value="1"/>
</dbReference>
<keyword evidence="7" id="KW-0626">Porin</keyword>
<feature type="region of interest" description="Disordered" evidence="11">
    <location>
        <begin position="411"/>
        <end position="432"/>
    </location>
</feature>
<dbReference type="InterPro" id="IPR003367">
    <property type="entry name" value="Thrombospondin_3-like_rpt"/>
</dbReference>
<dbReference type="CDD" id="cd07185">
    <property type="entry name" value="OmpA_C-like"/>
    <property type="match status" value="1"/>
</dbReference>
<feature type="domain" description="OmpA-like" evidence="13">
    <location>
        <begin position="327"/>
        <end position="445"/>
    </location>
</feature>
<keyword evidence="4" id="KW-0812">Transmembrane</keyword>
<accession>A0A5K7SBL4</accession>
<dbReference type="Gene3D" id="4.10.1080.10">
    <property type="entry name" value="TSP type-3 repeat"/>
    <property type="match status" value="1"/>
</dbReference>
<dbReference type="Pfam" id="PF13505">
    <property type="entry name" value="OMP_b-brl"/>
    <property type="match status" value="1"/>
</dbReference>
<keyword evidence="6" id="KW-0406">Ion transport</keyword>
<keyword evidence="15" id="KW-1185">Reference proteome</keyword>
<dbReference type="InterPro" id="IPR036737">
    <property type="entry name" value="OmpA-like_sf"/>
</dbReference>
<evidence type="ECO:0000256" key="5">
    <source>
        <dbReference type="ARBA" id="ARBA00022729"/>
    </source>
</evidence>
<dbReference type="InterPro" id="IPR028974">
    <property type="entry name" value="TSP_type-3_rpt"/>
</dbReference>
<evidence type="ECO:0000313" key="15">
    <source>
        <dbReference type="Proteomes" id="UP001193389"/>
    </source>
</evidence>
<dbReference type="SUPFAM" id="SSF103088">
    <property type="entry name" value="OmpA-like"/>
    <property type="match status" value="1"/>
</dbReference>
<dbReference type="InterPro" id="IPR006665">
    <property type="entry name" value="OmpA-like"/>
</dbReference>
<dbReference type="GO" id="GO:0009279">
    <property type="term" value="C:cell outer membrane"/>
    <property type="evidence" value="ECO:0007669"/>
    <property type="project" value="UniProtKB-SubCell"/>
</dbReference>
<dbReference type="Gene3D" id="2.40.160.20">
    <property type="match status" value="1"/>
</dbReference>
<dbReference type="InterPro" id="IPR006664">
    <property type="entry name" value="OMP_bac"/>
</dbReference>
<feature type="chain" id="PRO_5024467724" evidence="12">
    <location>
        <begin position="22"/>
        <end position="445"/>
    </location>
</feature>
<dbReference type="InterPro" id="IPR027385">
    <property type="entry name" value="Beta-barrel_OMP"/>
</dbReference>
<dbReference type="KEGG" id="anf:AQPE_3125"/>
<keyword evidence="5 12" id="KW-0732">Signal</keyword>
<dbReference type="GO" id="GO:0005509">
    <property type="term" value="F:calcium ion binding"/>
    <property type="evidence" value="ECO:0007669"/>
    <property type="project" value="InterPro"/>
</dbReference>
<sequence length="445" mass="48057">MKKILLLFTAFLLLQSAFSQTEDKKWGIGAGVGAYGNLNNSSIGFIPELYLSRYLSPRLDLMLKSDFGLFNSKLTNNLDFVNPFLNLRFKLTNESKNFRPYLFAGPGYLADNGESGLNFNLGVGGKYYISPATALYLEAAYINGIETTVAGKNTRDNFWKATVGIEFDFGKTKDSDMDGVSDKKDKCPNTPTGVAVDANGCPIDTDGDGVADYMDDCPTVAGLTSLKGCPDADGDGVADKDDKCPDTPKGVKVDTKGCPVDSDSDGVADYLDKCPDTPKDAKVDGKGCPVDSDGDGVADYLDKCPDTQKGAKVDAKGCPIVEKTAEEIEAERMKVEPVYFDSNKSTFTVQEKGKIDKLVNILNENGDYKVKVSGYADSQGADNYNLNLSKSRASSVVKSIVSGKIKKNRIEQQEGFGEANPAATNDTPEGRALNRRVEFEVIKTK</sequence>
<evidence type="ECO:0000256" key="4">
    <source>
        <dbReference type="ARBA" id="ARBA00022692"/>
    </source>
</evidence>
<evidence type="ECO:0000313" key="14">
    <source>
        <dbReference type="EMBL" id="BBE18952.1"/>
    </source>
</evidence>
<dbReference type="PROSITE" id="PS51123">
    <property type="entry name" value="OMPA_2"/>
    <property type="match status" value="1"/>
</dbReference>
<dbReference type="AlphaFoldDB" id="A0A5K7SBL4"/>
<dbReference type="RefSeq" id="WP_318347236.1">
    <property type="nucleotide sequence ID" value="NZ_AP018694.1"/>
</dbReference>
<evidence type="ECO:0000256" key="11">
    <source>
        <dbReference type="SAM" id="MobiDB-lite"/>
    </source>
</evidence>
<dbReference type="Pfam" id="PF00691">
    <property type="entry name" value="OmpA"/>
    <property type="match status" value="1"/>
</dbReference>
<keyword evidence="9" id="KW-0998">Cell outer membrane</keyword>
<dbReference type="Pfam" id="PF02412">
    <property type="entry name" value="TSP_3"/>
    <property type="match status" value="5"/>
</dbReference>
<evidence type="ECO:0000259" key="13">
    <source>
        <dbReference type="PROSITE" id="PS51123"/>
    </source>
</evidence>
<keyword evidence="3" id="KW-1134">Transmembrane beta strand</keyword>
<dbReference type="PRINTS" id="PR01021">
    <property type="entry name" value="OMPADOMAIN"/>
</dbReference>
<protein>
    <submittedName>
        <fullName evidence="14">Outer membrane protein A</fullName>
    </submittedName>
</protein>
<keyword evidence="2" id="KW-0813">Transport</keyword>
<keyword evidence="8 10" id="KW-0472">Membrane</keyword>
<feature type="signal peptide" evidence="12">
    <location>
        <begin position="1"/>
        <end position="21"/>
    </location>
</feature>
<evidence type="ECO:0000256" key="1">
    <source>
        <dbReference type="ARBA" id="ARBA00004571"/>
    </source>
</evidence>
<dbReference type="GO" id="GO:0006811">
    <property type="term" value="P:monoatomic ion transport"/>
    <property type="evidence" value="ECO:0007669"/>
    <property type="project" value="UniProtKB-KW"/>
</dbReference>
<gene>
    <name evidence="14" type="ORF">AQPE_3125</name>
</gene>
<dbReference type="InterPro" id="IPR050330">
    <property type="entry name" value="Bact_OuterMem_StrucFunc"/>
</dbReference>
<dbReference type="InterPro" id="IPR011250">
    <property type="entry name" value="OMP/PagP_B-barrel"/>
</dbReference>
<proteinExistence type="predicted"/>
<comment type="subcellular location">
    <subcellularLocation>
        <location evidence="1">Cell outer membrane</location>
        <topology evidence="1">Multi-pass membrane protein</topology>
    </subcellularLocation>
</comment>
<evidence type="ECO:0000256" key="3">
    <source>
        <dbReference type="ARBA" id="ARBA00022452"/>
    </source>
</evidence>
<evidence type="ECO:0000256" key="12">
    <source>
        <dbReference type="SAM" id="SignalP"/>
    </source>
</evidence>
<evidence type="ECO:0000256" key="8">
    <source>
        <dbReference type="ARBA" id="ARBA00023136"/>
    </source>
</evidence>
<dbReference type="GO" id="GO:0046930">
    <property type="term" value="C:pore complex"/>
    <property type="evidence" value="ECO:0007669"/>
    <property type="project" value="UniProtKB-KW"/>
</dbReference>
<dbReference type="GO" id="GO:0015288">
    <property type="term" value="F:porin activity"/>
    <property type="evidence" value="ECO:0007669"/>
    <property type="project" value="UniProtKB-KW"/>
</dbReference>
<dbReference type="SUPFAM" id="SSF103647">
    <property type="entry name" value="TSP type-3 repeat"/>
    <property type="match status" value="2"/>
</dbReference>
<evidence type="ECO:0000256" key="6">
    <source>
        <dbReference type="ARBA" id="ARBA00023065"/>
    </source>
</evidence>
<evidence type="ECO:0000256" key="9">
    <source>
        <dbReference type="ARBA" id="ARBA00023237"/>
    </source>
</evidence>
<evidence type="ECO:0000256" key="10">
    <source>
        <dbReference type="PROSITE-ProRule" id="PRU00473"/>
    </source>
</evidence>
<evidence type="ECO:0000256" key="2">
    <source>
        <dbReference type="ARBA" id="ARBA00022448"/>
    </source>
</evidence>
<dbReference type="GO" id="GO:0007155">
    <property type="term" value="P:cell adhesion"/>
    <property type="evidence" value="ECO:0007669"/>
    <property type="project" value="InterPro"/>
</dbReference>
<name>A0A5K7SBL4_9BACT</name>
<evidence type="ECO:0000256" key="7">
    <source>
        <dbReference type="ARBA" id="ARBA00023114"/>
    </source>
</evidence>
<dbReference type="SUPFAM" id="SSF56925">
    <property type="entry name" value="OMPA-like"/>
    <property type="match status" value="1"/>
</dbReference>
<organism evidence="14 15">
    <name type="scientific">Aquipluma nitroreducens</name>
    <dbReference type="NCBI Taxonomy" id="2010828"/>
    <lineage>
        <taxon>Bacteria</taxon>
        <taxon>Pseudomonadati</taxon>
        <taxon>Bacteroidota</taxon>
        <taxon>Bacteroidia</taxon>
        <taxon>Marinilabiliales</taxon>
        <taxon>Prolixibacteraceae</taxon>
        <taxon>Aquipluma</taxon>
    </lineage>
</organism>
<reference evidence="14" key="1">
    <citation type="journal article" date="2020" name="Int. J. Syst. Evol. Microbiol.">
        <title>Aquipluma nitroreducens gen. nov. sp. nov., a novel facultatively anaerobic bacterium isolated from a freshwater lake.</title>
        <authorList>
            <person name="Watanabe M."/>
            <person name="Kojima H."/>
            <person name="Fukui M."/>
        </authorList>
    </citation>
    <scope>NUCLEOTIDE SEQUENCE</scope>
    <source>
        <strain evidence="14">MeG22</strain>
    </source>
</reference>
<dbReference type="Gene3D" id="3.30.1330.60">
    <property type="entry name" value="OmpA-like domain"/>
    <property type="match status" value="1"/>
</dbReference>
<dbReference type="PANTHER" id="PTHR30329">
    <property type="entry name" value="STATOR ELEMENT OF FLAGELLAR MOTOR COMPLEX"/>
    <property type="match status" value="1"/>
</dbReference>